<dbReference type="EMBL" id="KL596777">
    <property type="protein sequence ID" value="KER25448.1"/>
    <property type="molecule type" value="Genomic_DNA"/>
</dbReference>
<dbReference type="GeneID" id="20321308"/>
<accession>A0A074ZE49</accession>
<dbReference type="AlphaFoldDB" id="A0A074ZE49"/>
<dbReference type="KEGG" id="ovi:T265_07129"/>
<dbReference type="Proteomes" id="UP000054324">
    <property type="component" value="Unassembled WGS sequence"/>
</dbReference>
<dbReference type="RefSeq" id="XP_009170836.1">
    <property type="nucleotide sequence ID" value="XM_009172572.1"/>
</dbReference>
<reference evidence="1 2" key="1">
    <citation type="submission" date="2013-11" db="EMBL/GenBank/DDBJ databases">
        <title>Opisthorchis viverrini - life in the bile duct.</title>
        <authorList>
            <person name="Young N.D."/>
            <person name="Nagarajan N."/>
            <person name="Lin S.J."/>
            <person name="Korhonen P.K."/>
            <person name="Jex A.R."/>
            <person name="Hall R.S."/>
            <person name="Safavi-Hemami H."/>
            <person name="Kaewkong W."/>
            <person name="Bertrand D."/>
            <person name="Gao S."/>
            <person name="Seet Q."/>
            <person name="Wongkham S."/>
            <person name="Teh B.T."/>
            <person name="Wongkham C."/>
            <person name="Intapan P.M."/>
            <person name="Maleewong W."/>
            <person name="Yang X."/>
            <person name="Hu M."/>
            <person name="Wang Z."/>
            <person name="Hofmann A."/>
            <person name="Sternberg P.W."/>
            <person name="Tan P."/>
            <person name="Wang J."/>
            <person name="Gasser R.B."/>
        </authorList>
    </citation>
    <scope>NUCLEOTIDE SEQUENCE [LARGE SCALE GENOMIC DNA]</scope>
</reference>
<evidence type="ECO:0000313" key="1">
    <source>
        <dbReference type="EMBL" id="KER25448.1"/>
    </source>
</evidence>
<dbReference type="CTD" id="20321308"/>
<sequence length="132" mass="14159">MLKEKDALKFGLWTPKTLDIVTIVGATNAHARGLGTAGAQLDSGLGLELTSMDEGENLLTKRFFCAAQTGGTPEPTMLSYVLFNLQLMETTSPVVVGAVGQLPTLTRAVLLLFHPENRSAGIKYSKAHLAFR</sequence>
<keyword evidence="2" id="KW-1185">Reference proteome</keyword>
<name>A0A074ZE49_OPIVI</name>
<organism evidence="1 2">
    <name type="scientific">Opisthorchis viverrini</name>
    <name type="common">Southeast Asian liver fluke</name>
    <dbReference type="NCBI Taxonomy" id="6198"/>
    <lineage>
        <taxon>Eukaryota</taxon>
        <taxon>Metazoa</taxon>
        <taxon>Spiralia</taxon>
        <taxon>Lophotrochozoa</taxon>
        <taxon>Platyhelminthes</taxon>
        <taxon>Trematoda</taxon>
        <taxon>Digenea</taxon>
        <taxon>Opisthorchiida</taxon>
        <taxon>Opisthorchiata</taxon>
        <taxon>Opisthorchiidae</taxon>
        <taxon>Opisthorchis</taxon>
    </lineage>
</organism>
<evidence type="ECO:0000313" key="2">
    <source>
        <dbReference type="Proteomes" id="UP000054324"/>
    </source>
</evidence>
<proteinExistence type="predicted"/>
<protein>
    <submittedName>
        <fullName evidence="1">Uncharacterized protein</fullName>
    </submittedName>
</protein>
<gene>
    <name evidence="1" type="ORF">T265_07129</name>
</gene>